<dbReference type="Pfam" id="PF16822">
    <property type="entry name" value="ALGX"/>
    <property type="match status" value="1"/>
</dbReference>
<evidence type="ECO:0000256" key="4">
    <source>
        <dbReference type="ARBA" id="ARBA00022729"/>
    </source>
</evidence>
<keyword evidence="6" id="KW-0016">Alginate biosynthesis</keyword>
<gene>
    <name evidence="8" type="ORF">AAFH49_09550</name>
</gene>
<evidence type="ECO:0000313" key="8">
    <source>
        <dbReference type="EMBL" id="MEL5994451.1"/>
    </source>
</evidence>
<keyword evidence="4" id="KW-0732">Signal</keyword>
<protein>
    <recommendedName>
        <fullName evidence="7">AlgX/AlgJ SGNH hydrolase-like domain-containing protein</fullName>
    </recommendedName>
</protein>
<keyword evidence="5" id="KW-0574">Periplasm</keyword>
<dbReference type="SUPFAM" id="SSF52266">
    <property type="entry name" value="SGNH hydrolase"/>
    <property type="match status" value="1"/>
</dbReference>
<comment type="subcellular location">
    <subcellularLocation>
        <location evidence="1">Periplasm</location>
    </subcellularLocation>
</comment>
<organism evidence="8 9">
    <name type="scientific">Hymenobacter segetis</name>
    <dbReference type="NCBI Taxonomy" id="2025509"/>
    <lineage>
        <taxon>Bacteria</taxon>
        <taxon>Pseudomonadati</taxon>
        <taxon>Bacteroidota</taxon>
        <taxon>Cytophagia</taxon>
        <taxon>Cytophagales</taxon>
        <taxon>Hymenobacteraceae</taxon>
        <taxon>Hymenobacter</taxon>
    </lineage>
</organism>
<dbReference type="InterPro" id="IPR031811">
    <property type="entry name" value="ALGX/ALGJ_SGNH-like"/>
</dbReference>
<reference evidence="8 9" key="1">
    <citation type="journal article" date="2018" name="Arch. Microbiol.">
        <title>Hymenobacter segetis sp. nov., isolated from soil.</title>
        <authorList>
            <person name="Ten L.N."/>
            <person name="Lim S.J."/>
            <person name="Kim B.O."/>
            <person name="Kang I.K."/>
            <person name="Jung H.Y."/>
        </authorList>
    </citation>
    <scope>NUCLEOTIDE SEQUENCE [LARGE SCALE GENOMIC DNA]</scope>
    <source>
        <strain evidence="8 9">S7-3-11</strain>
    </source>
</reference>
<evidence type="ECO:0000313" key="9">
    <source>
        <dbReference type="Proteomes" id="UP001479606"/>
    </source>
</evidence>
<evidence type="ECO:0000256" key="5">
    <source>
        <dbReference type="ARBA" id="ARBA00022764"/>
    </source>
</evidence>
<evidence type="ECO:0000256" key="3">
    <source>
        <dbReference type="ARBA" id="ARBA00022679"/>
    </source>
</evidence>
<proteinExistence type="predicted"/>
<dbReference type="RefSeq" id="WP_342297622.1">
    <property type="nucleotide sequence ID" value="NZ_JBCEVZ010000018.1"/>
</dbReference>
<comment type="pathway">
    <text evidence="2">Glycan biosynthesis; alginate biosynthesis.</text>
</comment>
<feature type="domain" description="AlgX/AlgJ SGNH hydrolase-like" evidence="7">
    <location>
        <begin position="100"/>
        <end position="323"/>
    </location>
</feature>
<comment type="caution">
    <text evidence="8">The sequence shown here is derived from an EMBL/GenBank/DDBJ whole genome shotgun (WGS) entry which is preliminary data.</text>
</comment>
<evidence type="ECO:0000256" key="6">
    <source>
        <dbReference type="ARBA" id="ARBA00022841"/>
    </source>
</evidence>
<name>A0ABU9LVP7_9BACT</name>
<evidence type="ECO:0000256" key="1">
    <source>
        <dbReference type="ARBA" id="ARBA00004418"/>
    </source>
</evidence>
<evidence type="ECO:0000256" key="2">
    <source>
        <dbReference type="ARBA" id="ARBA00005182"/>
    </source>
</evidence>
<keyword evidence="3" id="KW-0808">Transferase</keyword>
<evidence type="ECO:0000259" key="7">
    <source>
        <dbReference type="Pfam" id="PF16822"/>
    </source>
</evidence>
<dbReference type="EMBL" id="JBCEVZ010000018">
    <property type="protein sequence ID" value="MEL5994451.1"/>
    <property type="molecule type" value="Genomic_DNA"/>
</dbReference>
<accession>A0ABU9LVP7</accession>
<keyword evidence="9" id="KW-1185">Reference proteome</keyword>
<sequence>MPPSPKTAVYGQRLIFAGLLLLLAWPALQANWPVVPVRPLDGVTNPAPTPVFSWGDLWDSTYQPTLENSLTEQLGFRPWLVRVRNQVAYSIWHKALADGVVLGKDLNLFQQNSIEAYLGRYYLGDEEIAKRAQQLRQVQDTLRAHGTELLFVIAPGKARVLPQYLPDDYASQWRGTSNYTTVSQQFAKYGINTLDAAALMLRWQAARPPYPLFTRTGTHWSGYATTRMADTLFHRIESMTGRDLPDFAQQGPPDVVTRAAELRYADKDLEDLLNLAQEIPPYPTAYPHVVFGPAQGKSPVNAIVIGDSFTKSFFTFYPYFDRLLAPESRFWYYNASVTWPEQIPSGETRQVKDLNLAQQLRGRQLVLILSMEGNLTDVGFGFINQAFNLYCTPAAQPKVP</sequence>
<dbReference type="Proteomes" id="UP001479606">
    <property type="component" value="Unassembled WGS sequence"/>
</dbReference>